<dbReference type="PANTHER" id="PTHR34875:SF6">
    <property type="entry name" value="UPF0237 PROTEIN MJ1558"/>
    <property type="match status" value="1"/>
</dbReference>
<dbReference type="Proteomes" id="UP000007039">
    <property type="component" value="Chromosome"/>
</dbReference>
<evidence type="ECO:0000313" key="2">
    <source>
        <dbReference type="EMBL" id="ADR18117.1"/>
    </source>
</evidence>
<dbReference type="eggNOG" id="COG2716">
    <property type="taxonomic scope" value="Bacteria"/>
</dbReference>
<name>E4TJ81_CALNY</name>
<feature type="domain" description="ACT" evidence="1">
    <location>
        <begin position="92"/>
        <end position="172"/>
    </location>
</feature>
<dbReference type="RefSeq" id="WP_013450334.1">
    <property type="nucleotide sequence ID" value="NC_014758.1"/>
</dbReference>
<dbReference type="InterPro" id="IPR002912">
    <property type="entry name" value="ACT_dom"/>
</dbReference>
<evidence type="ECO:0000313" key="3">
    <source>
        <dbReference type="Proteomes" id="UP000007039"/>
    </source>
</evidence>
<feature type="domain" description="ACT" evidence="1">
    <location>
        <begin position="7"/>
        <end position="84"/>
    </location>
</feature>
<dbReference type="Pfam" id="PF01842">
    <property type="entry name" value="ACT"/>
    <property type="match status" value="1"/>
</dbReference>
<dbReference type="PROSITE" id="PS51671">
    <property type="entry name" value="ACT"/>
    <property type="match status" value="2"/>
</dbReference>
<gene>
    <name evidence="2" type="ordered locus">Calni_0204</name>
</gene>
<sequence length="175" mass="19685">MDRRFYALTFVSEDRPGIVSDVTKVLYENGFNIEDSSSTLLRGIFAMILIVSTREDIDEAAIQKLFSPLNYMTISVKRIDRDVPEIEGESYSISVYGADKAGIVYNVSKFLSDRKINIVDLQTKVAGKKDKPIYIMILEVIVPKGVDGGWIDQLKEISRGMGIDISVKSIETFEF</sequence>
<dbReference type="EMBL" id="CP002347">
    <property type="protein sequence ID" value="ADR18117.1"/>
    <property type="molecule type" value="Genomic_DNA"/>
</dbReference>
<dbReference type="KEGG" id="cni:Calni_0204"/>
<accession>E4TJ81</accession>
<keyword evidence="3" id="KW-1185">Reference proteome</keyword>
<organism evidence="2 3">
    <name type="scientific">Calditerrivibrio nitroreducens (strain DSM 19672 / NBRC 101217 / Yu37-1)</name>
    <dbReference type="NCBI Taxonomy" id="768670"/>
    <lineage>
        <taxon>Bacteria</taxon>
        <taxon>Pseudomonadati</taxon>
        <taxon>Deferribacterota</taxon>
        <taxon>Deferribacteres</taxon>
        <taxon>Deferribacterales</taxon>
        <taxon>Calditerrivibrionaceae</taxon>
    </lineage>
</organism>
<reference evidence="2 3" key="2">
    <citation type="journal article" date="2011" name="Stand. Genomic Sci.">
        <title>Complete genome sequence of Calditerrivibrio nitroreducens type strain (Yu37-1).</title>
        <authorList>
            <person name="Pitluck S."/>
            <person name="Sikorski J."/>
            <person name="Zeytun A."/>
            <person name="Lapidus A."/>
            <person name="Nolan M."/>
            <person name="Lucas S."/>
            <person name="Hammon N."/>
            <person name="Deshpande S."/>
            <person name="Cheng J.F."/>
            <person name="Tapia R."/>
            <person name="Han C."/>
            <person name="Goodwin L."/>
            <person name="Liolios K."/>
            <person name="Pagani I."/>
            <person name="Ivanova N."/>
            <person name="Mavromatis K."/>
            <person name="Pati A."/>
            <person name="Chen A."/>
            <person name="Palaniappan K."/>
            <person name="Hauser L."/>
            <person name="Chang Y.J."/>
            <person name="Jeffries C.D."/>
            <person name="Detter J.C."/>
            <person name="Brambilla E."/>
            <person name="Djao O.D."/>
            <person name="Rohde M."/>
            <person name="Spring S."/>
            <person name="Goker M."/>
            <person name="Woyke T."/>
            <person name="Bristow J."/>
            <person name="Eisen J.A."/>
            <person name="Markowitz V."/>
            <person name="Hugenholtz P."/>
            <person name="Kyrpides N.C."/>
            <person name="Klenk H.P."/>
            <person name="Land M."/>
        </authorList>
    </citation>
    <scope>NUCLEOTIDE SEQUENCE [LARGE SCALE GENOMIC DNA]</scope>
    <source>
        <strain evidence="3">DSM 19672 / NBRC 101217 / Yu37-1</strain>
    </source>
</reference>
<dbReference type="OrthoDB" id="5814713at2"/>
<dbReference type="InterPro" id="IPR045865">
    <property type="entry name" value="ACT-like_dom_sf"/>
</dbReference>
<evidence type="ECO:0000259" key="1">
    <source>
        <dbReference type="PROSITE" id="PS51671"/>
    </source>
</evidence>
<dbReference type="SUPFAM" id="SSF55021">
    <property type="entry name" value="ACT-like"/>
    <property type="match status" value="2"/>
</dbReference>
<protein>
    <submittedName>
        <fullName evidence="2">Amino acid-binding ACT domain protein</fullName>
    </submittedName>
</protein>
<dbReference type="PANTHER" id="PTHR34875">
    <property type="entry name" value="UPF0237 PROTEIN MJ1558"/>
    <property type="match status" value="1"/>
</dbReference>
<dbReference type="STRING" id="768670.Calni_0204"/>
<reference key="1">
    <citation type="submission" date="2010-11" db="EMBL/GenBank/DDBJ databases">
        <title>The complete genome of chromosome of Calditerrivibrio nitroreducens DSM 19672.</title>
        <authorList>
            <consortium name="US DOE Joint Genome Institute (JGI-PGF)"/>
            <person name="Lucas S."/>
            <person name="Copeland A."/>
            <person name="Lapidus A."/>
            <person name="Bruce D."/>
            <person name="Goodwin L."/>
            <person name="Pitluck S."/>
            <person name="Kyrpides N."/>
            <person name="Mavromatis K."/>
            <person name="Ivanova N."/>
            <person name="Mikhailova N."/>
            <person name="Zeytun A."/>
            <person name="Brettin T."/>
            <person name="Detter J.C."/>
            <person name="Tapia R."/>
            <person name="Han C."/>
            <person name="Land M."/>
            <person name="Hauser L."/>
            <person name="Markowitz V."/>
            <person name="Cheng J.-F."/>
            <person name="Hugenholtz P."/>
            <person name="Woyke T."/>
            <person name="Wu D."/>
            <person name="Spring S."/>
            <person name="Schroeder M."/>
            <person name="Brambilla E."/>
            <person name="Klenk H.-P."/>
            <person name="Eisen J.A."/>
        </authorList>
    </citation>
    <scope>NUCLEOTIDE SEQUENCE [LARGE SCALE GENOMIC DNA]</scope>
    <source>
        <strain>DSM 19672</strain>
    </source>
</reference>
<dbReference type="InterPro" id="IPR050990">
    <property type="entry name" value="UPF0237/GcvR_regulator"/>
</dbReference>
<proteinExistence type="predicted"/>
<dbReference type="AlphaFoldDB" id="E4TJ81"/>
<dbReference type="Gene3D" id="3.30.70.260">
    <property type="match status" value="2"/>
</dbReference>
<dbReference type="HOGENOM" id="CLU_095322_1_1_0"/>